<dbReference type="AlphaFoldDB" id="A0A2M4DKC5"/>
<name>A0A2M4DKC5_ANODA</name>
<dbReference type="EMBL" id="GGFL01013806">
    <property type="protein sequence ID" value="MBW77984.1"/>
    <property type="molecule type" value="Transcribed_RNA"/>
</dbReference>
<evidence type="ECO:0000313" key="1">
    <source>
        <dbReference type="EMBL" id="MBW77984.1"/>
    </source>
</evidence>
<protein>
    <submittedName>
        <fullName evidence="1">Putative secreted protein</fullName>
    </submittedName>
</protein>
<organism evidence="1">
    <name type="scientific">Anopheles darlingi</name>
    <name type="common">Mosquito</name>
    <dbReference type="NCBI Taxonomy" id="43151"/>
    <lineage>
        <taxon>Eukaryota</taxon>
        <taxon>Metazoa</taxon>
        <taxon>Ecdysozoa</taxon>
        <taxon>Arthropoda</taxon>
        <taxon>Hexapoda</taxon>
        <taxon>Insecta</taxon>
        <taxon>Pterygota</taxon>
        <taxon>Neoptera</taxon>
        <taxon>Endopterygota</taxon>
        <taxon>Diptera</taxon>
        <taxon>Nematocera</taxon>
        <taxon>Culicoidea</taxon>
        <taxon>Culicidae</taxon>
        <taxon>Anophelinae</taxon>
        <taxon>Anopheles</taxon>
    </lineage>
</organism>
<proteinExistence type="predicted"/>
<accession>A0A2M4DKC5</accession>
<sequence>MFRSTVSFARILSSTTSSLAAPSGWLVVVIGDSVFCSSSAPEPSGASAYPVPVPLVSLSASTIPPSE</sequence>
<reference evidence="1" key="1">
    <citation type="submission" date="2018-01" db="EMBL/GenBank/DDBJ databases">
        <title>An insight into the sialome of Amazonian anophelines.</title>
        <authorList>
            <person name="Ribeiro J.M."/>
            <person name="Scarpassa V."/>
            <person name="Calvo E."/>
        </authorList>
    </citation>
    <scope>NUCLEOTIDE SEQUENCE</scope>
</reference>